<evidence type="ECO:0000256" key="7">
    <source>
        <dbReference type="ARBA" id="ARBA00022840"/>
    </source>
</evidence>
<dbReference type="PROSITE" id="PS50011">
    <property type="entry name" value="PROTEIN_KINASE_DOM"/>
    <property type="match status" value="1"/>
</dbReference>
<sequence length="513" mass="56664">MSKALAIHAVKTQGSASVFLSQQEWKNCSGPFQKEPSVSIQNCHFDRLYYGSSACSNTTLTSIKKKQAFQNAISNCTNLSNAFEDVCGNCSKAVLDLRDDLLEAYEVKDGNATETGICGMAAVISVLEEKMNNTFSIDNDYMFCMSLLDTFEPGYIKIKYSLAEAILSILIGITAVALIILLIKFVTKKQPQKPVHSGPITTWSGLYRFSKAEIENAINTERKDLGRGSAGQVYKGVLPSGQVVAIKHINKSNTSDSFTREVEGLSRIRHPNLVCLFGCCVEDGEQYLVYEYCAKGNLAQHLLSDDPVLTWERRVKILRDCALALRYLHHYIDGCILTNILLTDNLEPKLSDFGLAKMLGMEETKVFTDVRGTIGYMDPEYMTSAKLTCASDVYSFGIVALQLLSGQKVFELDLDARDQLTRKAKDISMNKRPPEDLEDPRLNGNVNKADFESILQVAVLCVAKSSKGRPTIGLVFEEMDKAWKNTLADMNARNKGISSSATPPSMSSDVFSV</sequence>
<keyword evidence="4" id="KW-0808">Transferase</keyword>
<organism evidence="13 14">
    <name type="scientific">Malus baccata</name>
    <name type="common">Siberian crab apple</name>
    <name type="synonym">Pyrus baccata</name>
    <dbReference type="NCBI Taxonomy" id="106549"/>
    <lineage>
        <taxon>Eukaryota</taxon>
        <taxon>Viridiplantae</taxon>
        <taxon>Streptophyta</taxon>
        <taxon>Embryophyta</taxon>
        <taxon>Tracheophyta</taxon>
        <taxon>Spermatophyta</taxon>
        <taxon>Magnoliopsida</taxon>
        <taxon>eudicotyledons</taxon>
        <taxon>Gunneridae</taxon>
        <taxon>Pentapetalae</taxon>
        <taxon>rosids</taxon>
        <taxon>fabids</taxon>
        <taxon>Rosales</taxon>
        <taxon>Rosaceae</taxon>
        <taxon>Amygdaloideae</taxon>
        <taxon>Maleae</taxon>
        <taxon>Malus</taxon>
    </lineage>
</organism>
<feature type="domain" description="Protein kinase" evidence="12">
    <location>
        <begin position="219"/>
        <end position="484"/>
    </location>
</feature>
<comment type="catalytic activity">
    <reaction evidence="9">
        <text>L-seryl-[protein] + ATP = O-phospho-L-seryl-[protein] + ADP + H(+)</text>
        <dbReference type="Rhea" id="RHEA:17989"/>
        <dbReference type="Rhea" id="RHEA-COMP:9863"/>
        <dbReference type="Rhea" id="RHEA-COMP:11604"/>
        <dbReference type="ChEBI" id="CHEBI:15378"/>
        <dbReference type="ChEBI" id="CHEBI:29999"/>
        <dbReference type="ChEBI" id="CHEBI:30616"/>
        <dbReference type="ChEBI" id="CHEBI:83421"/>
        <dbReference type="ChEBI" id="CHEBI:456216"/>
        <dbReference type="EC" id="2.7.11.1"/>
    </reaction>
</comment>
<evidence type="ECO:0000256" key="5">
    <source>
        <dbReference type="ARBA" id="ARBA00022741"/>
    </source>
</evidence>
<keyword evidence="3" id="KW-0723">Serine/threonine-protein kinase</keyword>
<keyword evidence="6" id="KW-0418">Kinase</keyword>
<accession>A0A540L3S1</accession>
<name>A0A540L3S1_MALBA</name>
<dbReference type="GO" id="GO:0004674">
    <property type="term" value="F:protein serine/threonine kinase activity"/>
    <property type="evidence" value="ECO:0007669"/>
    <property type="project" value="UniProtKB-KW"/>
</dbReference>
<dbReference type="EC" id="2.7.11.1" evidence="2"/>
<keyword evidence="7" id="KW-0067">ATP-binding</keyword>
<evidence type="ECO:0000256" key="10">
    <source>
        <dbReference type="SAM" id="MobiDB-lite"/>
    </source>
</evidence>
<keyword evidence="14" id="KW-1185">Reference proteome</keyword>
<evidence type="ECO:0000256" key="2">
    <source>
        <dbReference type="ARBA" id="ARBA00012513"/>
    </source>
</evidence>
<evidence type="ECO:0000313" key="13">
    <source>
        <dbReference type="EMBL" id="TQD81126.1"/>
    </source>
</evidence>
<feature type="compositionally biased region" description="Low complexity" evidence="10">
    <location>
        <begin position="498"/>
        <end position="513"/>
    </location>
</feature>
<dbReference type="SUPFAM" id="SSF56112">
    <property type="entry name" value="Protein kinase-like (PK-like)"/>
    <property type="match status" value="1"/>
</dbReference>
<evidence type="ECO:0000256" key="4">
    <source>
        <dbReference type="ARBA" id="ARBA00022679"/>
    </source>
</evidence>
<dbReference type="Gene3D" id="1.10.510.10">
    <property type="entry name" value="Transferase(Phosphotransferase) domain 1"/>
    <property type="match status" value="1"/>
</dbReference>
<evidence type="ECO:0000256" key="3">
    <source>
        <dbReference type="ARBA" id="ARBA00022527"/>
    </source>
</evidence>
<dbReference type="FunFam" id="3.30.200.20:FF:000610">
    <property type="entry name" value="Cysteine-rich receptor-like protein kinase 40"/>
    <property type="match status" value="1"/>
</dbReference>
<dbReference type="PANTHER" id="PTHR48006:SF102">
    <property type="entry name" value="LEUCINE-RICH REPEAT-CONTAINING PROTEIN DDB_G0281931-RELATED"/>
    <property type="match status" value="1"/>
</dbReference>
<dbReference type="Gene3D" id="3.30.200.20">
    <property type="entry name" value="Phosphorylase Kinase, domain 1"/>
    <property type="match status" value="1"/>
</dbReference>
<evidence type="ECO:0000256" key="6">
    <source>
        <dbReference type="ARBA" id="ARBA00022777"/>
    </source>
</evidence>
<comment type="caution">
    <text evidence="13">The sequence shown here is derived from an EMBL/GenBank/DDBJ whole genome shotgun (WGS) entry which is preliminary data.</text>
</comment>
<dbReference type="InterPro" id="IPR051824">
    <property type="entry name" value="LRR_Rcpt-Like_S/T_Kinase"/>
</dbReference>
<dbReference type="InterPro" id="IPR000719">
    <property type="entry name" value="Prot_kinase_dom"/>
</dbReference>
<dbReference type="FunFam" id="1.10.510.10:FF:000530">
    <property type="entry name" value="probable receptor-like protein kinase At5g59700"/>
    <property type="match status" value="1"/>
</dbReference>
<dbReference type="InterPro" id="IPR011009">
    <property type="entry name" value="Kinase-like_dom_sf"/>
</dbReference>
<dbReference type="PANTHER" id="PTHR48006">
    <property type="entry name" value="LEUCINE-RICH REPEAT-CONTAINING PROTEIN DDB_G0281931-RELATED"/>
    <property type="match status" value="1"/>
</dbReference>
<keyword evidence="11" id="KW-0812">Transmembrane</keyword>
<dbReference type="GO" id="GO:0016020">
    <property type="term" value="C:membrane"/>
    <property type="evidence" value="ECO:0007669"/>
    <property type="project" value="UniProtKB-SubCell"/>
</dbReference>
<comment type="catalytic activity">
    <reaction evidence="8">
        <text>L-threonyl-[protein] + ATP = O-phospho-L-threonyl-[protein] + ADP + H(+)</text>
        <dbReference type="Rhea" id="RHEA:46608"/>
        <dbReference type="Rhea" id="RHEA-COMP:11060"/>
        <dbReference type="Rhea" id="RHEA-COMP:11605"/>
        <dbReference type="ChEBI" id="CHEBI:15378"/>
        <dbReference type="ChEBI" id="CHEBI:30013"/>
        <dbReference type="ChEBI" id="CHEBI:30616"/>
        <dbReference type="ChEBI" id="CHEBI:61977"/>
        <dbReference type="ChEBI" id="CHEBI:456216"/>
        <dbReference type="EC" id="2.7.11.1"/>
    </reaction>
</comment>
<protein>
    <recommendedName>
        <fullName evidence="2">non-specific serine/threonine protein kinase</fullName>
        <ecNumber evidence="2">2.7.11.1</ecNumber>
    </recommendedName>
</protein>
<dbReference type="AlphaFoldDB" id="A0A540L3S1"/>
<evidence type="ECO:0000256" key="9">
    <source>
        <dbReference type="ARBA" id="ARBA00048679"/>
    </source>
</evidence>
<reference evidence="13 14" key="1">
    <citation type="journal article" date="2019" name="G3 (Bethesda)">
        <title>Sequencing of a Wild Apple (Malus baccata) Genome Unravels the Differences Between Cultivated and Wild Apple Species Regarding Disease Resistance and Cold Tolerance.</title>
        <authorList>
            <person name="Chen X."/>
        </authorList>
    </citation>
    <scope>NUCLEOTIDE SEQUENCE [LARGE SCALE GENOMIC DNA]</scope>
    <source>
        <strain evidence="14">cv. Shandingzi</strain>
        <tissue evidence="13">Leaves</tissue>
    </source>
</reference>
<evidence type="ECO:0000256" key="8">
    <source>
        <dbReference type="ARBA" id="ARBA00047899"/>
    </source>
</evidence>
<dbReference type="EMBL" id="VIEB01000778">
    <property type="protein sequence ID" value="TQD81126.1"/>
    <property type="molecule type" value="Genomic_DNA"/>
</dbReference>
<feature type="region of interest" description="Disordered" evidence="10">
    <location>
        <begin position="494"/>
        <end position="513"/>
    </location>
</feature>
<gene>
    <name evidence="13" type="ORF">C1H46_033304</name>
</gene>
<keyword evidence="5" id="KW-0547">Nucleotide-binding</keyword>
<dbReference type="Pfam" id="PF00069">
    <property type="entry name" value="Pkinase"/>
    <property type="match status" value="1"/>
</dbReference>
<dbReference type="STRING" id="106549.A0A540L3S1"/>
<dbReference type="GO" id="GO:0005524">
    <property type="term" value="F:ATP binding"/>
    <property type="evidence" value="ECO:0007669"/>
    <property type="project" value="UniProtKB-KW"/>
</dbReference>
<evidence type="ECO:0000313" key="14">
    <source>
        <dbReference type="Proteomes" id="UP000315295"/>
    </source>
</evidence>
<evidence type="ECO:0000256" key="1">
    <source>
        <dbReference type="ARBA" id="ARBA00004479"/>
    </source>
</evidence>
<evidence type="ECO:0000259" key="12">
    <source>
        <dbReference type="PROSITE" id="PS50011"/>
    </source>
</evidence>
<proteinExistence type="predicted"/>
<comment type="subcellular location">
    <subcellularLocation>
        <location evidence="1">Membrane</location>
        <topology evidence="1">Single-pass type I membrane protein</topology>
    </subcellularLocation>
</comment>
<dbReference type="Proteomes" id="UP000315295">
    <property type="component" value="Unassembled WGS sequence"/>
</dbReference>
<feature type="transmembrane region" description="Helical" evidence="11">
    <location>
        <begin position="165"/>
        <end position="183"/>
    </location>
</feature>
<evidence type="ECO:0000256" key="11">
    <source>
        <dbReference type="SAM" id="Phobius"/>
    </source>
</evidence>
<keyword evidence="11" id="KW-1133">Transmembrane helix</keyword>
<keyword evidence="11" id="KW-0472">Membrane</keyword>